<feature type="coiled-coil region" evidence="1">
    <location>
        <begin position="188"/>
        <end position="355"/>
    </location>
</feature>
<evidence type="ECO:0000313" key="4">
    <source>
        <dbReference type="EMBL" id="TYB30628.1"/>
    </source>
</evidence>
<dbReference type="InterPro" id="IPR027417">
    <property type="entry name" value="P-loop_NTPase"/>
</dbReference>
<dbReference type="Gene3D" id="3.40.50.300">
    <property type="entry name" value="P-loop containing nucleotide triphosphate hydrolases"/>
    <property type="match status" value="2"/>
</dbReference>
<evidence type="ECO:0000256" key="2">
    <source>
        <dbReference type="SAM" id="Phobius"/>
    </source>
</evidence>
<protein>
    <submittedName>
        <fullName evidence="4">AAA family ATPase</fullName>
    </submittedName>
</protein>
<organism evidence="4 5">
    <name type="scientific">Candidatus Mcinerneyibacterium aminivorans</name>
    <dbReference type="NCBI Taxonomy" id="2703815"/>
    <lineage>
        <taxon>Bacteria</taxon>
        <taxon>Candidatus Macinerneyibacteriota</taxon>
        <taxon>Candidatus Mcinerneyibacteria</taxon>
        <taxon>Candidatus Mcinerneyibacteriales</taxon>
        <taxon>Candidatus Mcinerneyibacteriaceae</taxon>
        <taxon>Candidatus Mcinerneyibacterium</taxon>
    </lineage>
</organism>
<keyword evidence="1" id="KW-0175">Coiled coil</keyword>
<feature type="coiled-coil region" evidence="1">
    <location>
        <begin position="461"/>
        <end position="571"/>
    </location>
</feature>
<feature type="domain" description="YhaN AAA" evidence="3">
    <location>
        <begin position="1"/>
        <end position="52"/>
    </location>
</feature>
<evidence type="ECO:0000256" key="1">
    <source>
        <dbReference type="SAM" id="Coils"/>
    </source>
</evidence>
<keyword evidence="2" id="KW-0472">Membrane</keyword>
<comment type="caution">
    <text evidence="4">The sequence shown here is derived from an EMBL/GenBank/DDBJ whole genome shotgun (WGS) entry which is preliminary data.</text>
</comment>
<evidence type="ECO:0000313" key="5">
    <source>
        <dbReference type="Proteomes" id="UP000324143"/>
    </source>
</evidence>
<keyword evidence="2" id="KW-1133">Transmembrane helix</keyword>
<dbReference type="SUPFAM" id="SSF52540">
    <property type="entry name" value="P-loop containing nucleoside triphosphate hydrolases"/>
    <property type="match status" value="2"/>
</dbReference>
<proteinExistence type="predicted"/>
<dbReference type="Proteomes" id="UP000324143">
    <property type="component" value="Unassembled WGS sequence"/>
</dbReference>
<evidence type="ECO:0000259" key="3">
    <source>
        <dbReference type="Pfam" id="PF13514"/>
    </source>
</evidence>
<name>A0A5D0MHA5_9BACT</name>
<keyword evidence="5" id="KW-1185">Reference proteome</keyword>
<dbReference type="InterPro" id="IPR038734">
    <property type="entry name" value="YhaN_AAA"/>
</dbReference>
<dbReference type="PANTHER" id="PTHR41259">
    <property type="entry name" value="DOUBLE-STRAND BREAK REPAIR RAD50 ATPASE, PUTATIVE-RELATED"/>
    <property type="match status" value="1"/>
</dbReference>
<dbReference type="AlphaFoldDB" id="A0A5D0MHA5"/>
<sequence>MKIKKINLLKYGPLEDIKIDNLNNFNLIYGNNEEGKTLLLEALIKFFIRKKTHRNLIDKLERVEESPEGFVYIKNENEEIKYPEDNTFLEDYNLTMEDFNNIFLIRDSDLRIKEDKYYIDFTNKLVGLKTEKIEKIKENIRDIGNLTDNYTKIASTKNNNQLGSRVEKAKKYIEIVDETIKYLKEKDYDKLVKEKVELKNKLNNKRNTLKNLEDAKKRIKYEKSQKLVNDLKNINEKIDSYRKITNDKHQRLKNIERDLENKKVELKDRNTKIKSQQERLDNIKEELNSSLEKKQSLEEDEPYYNELKNRFENIETQTLELNKIKNKKNKIEDVYDEKEKVYRQLKKKKEKIDTSSQLIYRLEEIYPELDLVSDKIKTGRKASVLTFILSMMILVILGFYPSIYLKAALGIFSFLFLLSGIISGSYLYKSSKYKKIYKRVKVLLKKVAGKSVDKENILSVIDNIKNDFEDAKIEYEKKLREKNRIQDKYDSLMEEINNSKKEIEKLKIKLGSTDKKDKLLKELKNFRNEFNLMNRKVDKLKAEINTIEKNIKEYEREKIDIEKKIRELTFEKQNILGIEGVSSISEYKNKLEEKFGYIESAKDRVKELNYILNEDINFDIDKVKEIIEYFKKSLRKLDKYKNKAERFRYTEKKYQDIKNDIESYTEEISEIKENIEKYEEKLNRIEIKINDEIFRDAEEHYYTETIADLEKIKNELKNFVERWEKRFEESVLTIELINELKKEETKKVSELFGKETDAAKYFKKITNHRYDEIIFDSKNASIKVKKSTGKLLEPYQLSGGTLDQLYLSIRLAMGSKIFNEKKGFYLFDDPFVKSDINRLKKQLEILFDLAEEGFQFLYFTAKKEVLDCVSNSNRKLNKIYKINGE</sequence>
<feature type="coiled-coil region" evidence="1">
    <location>
        <begin position="654"/>
        <end position="726"/>
    </location>
</feature>
<feature type="transmembrane region" description="Helical" evidence="2">
    <location>
        <begin position="407"/>
        <end position="428"/>
    </location>
</feature>
<reference evidence="4" key="1">
    <citation type="submission" date="2019-08" db="EMBL/GenBank/DDBJ databases">
        <title>Genomic characterization of a novel candidate phylum (ARYD3) from a high temperature, high salinity tertiary oil reservoir in north central Oklahoma, USA.</title>
        <authorList>
            <person name="Youssef N.H."/>
            <person name="Yadav A."/>
            <person name="Elshahed M.S."/>
        </authorList>
    </citation>
    <scope>NUCLEOTIDE SEQUENCE [LARGE SCALE GENOMIC DNA]</scope>
    <source>
        <strain evidence="4">ARYD3</strain>
    </source>
</reference>
<keyword evidence="2" id="KW-0812">Transmembrane</keyword>
<gene>
    <name evidence="4" type="ORF">FXF47_08315</name>
</gene>
<dbReference type="Pfam" id="PF13514">
    <property type="entry name" value="AAA_27"/>
    <property type="match status" value="1"/>
</dbReference>
<dbReference type="PANTHER" id="PTHR41259:SF1">
    <property type="entry name" value="DOUBLE-STRAND BREAK REPAIR RAD50 ATPASE, PUTATIVE-RELATED"/>
    <property type="match status" value="1"/>
</dbReference>
<feature type="transmembrane region" description="Helical" evidence="2">
    <location>
        <begin position="382"/>
        <end position="401"/>
    </location>
</feature>
<dbReference type="EMBL" id="VSIX01000097">
    <property type="protein sequence ID" value="TYB30628.1"/>
    <property type="molecule type" value="Genomic_DNA"/>
</dbReference>
<accession>A0A5D0MHA5</accession>